<protein>
    <recommendedName>
        <fullName evidence="9">Zn(2)-C6 fungal-type domain-containing protein</fullName>
    </recommendedName>
</protein>
<feature type="domain" description="Zn(2)-C6 fungal-type" evidence="9">
    <location>
        <begin position="281"/>
        <end position="309"/>
    </location>
</feature>
<dbReference type="OrthoDB" id="2991872at2759"/>
<evidence type="ECO:0000256" key="8">
    <source>
        <dbReference type="SAM" id="SignalP"/>
    </source>
</evidence>
<feature type="chain" id="PRO_5034316768" description="Zn(2)-C6 fungal-type domain-containing protein" evidence="8">
    <location>
        <begin position="21"/>
        <end position="452"/>
    </location>
</feature>
<organism evidence="10 11">
    <name type="scientific">Colletotrichum musicola</name>
    <dbReference type="NCBI Taxonomy" id="2175873"/>
    <lineage>
        <taxon>Eukaryota</taxon>
        <taxon>Fungi</taxon>
        <taxon>Dikarya</taxon>
        <taxon>Ascomycota</taxon>
        <taxon>Pezizomycotina</taxon>
        <taxon>Sordariomycetes</taxon>
        <taxon>Hypocreomycetidae</taxon>
        <taxon>Glomerellales</taxon>
        <taxon>Glomerellaceae</taxon>
        <taxon>Colletotrichum</taxon>
        <taxon>Colletotrichum orchidearum species complex</taxon>
    </lineage>
</organism>
<feature type="compositionally biased region" description="Basic residues" evidence="7">
    <location>
        <begin position="423"/>
        <end position="432"/>
    </location>
</feature>
<evidence type="ECO:0000313" key="10">
    <source>
        <dbReference type="EMBL" id="KAF6820074.1"/>
    </source>
</evidence>
<evidence type="ECO:0000313" key="11">
    <source>
        <dbReference type="Proteomes" id="UP000639643"/>
    </source>
</evidence>
<feature type="compositionally biased region" description="Polar residues" evidence="7">
    <location>
        <begin position="321"/>
        <end position="345"/>
    </location>
</feature>
<evidence type="ECO:0000256" key="4">
    <source>
        <dbReference type="ARBA" id="ARBA00023125"/>
    </source>
</evidence>
<evidence type="ECO:0000256" key="7">
    <source>
        <dbReference type="SAM" id="MobiDB-lite"/>
    </source>
</evidence>
<evidence type="ECO:0000256" key="1">
    <source>
        <dbReference type="ARBA" id="ARBA00022723"/>
    </source>
</evidence>
<dbReference type="PROSITE" id="PS50048">
    <property type="entry name" value="ZN2_CY6_FUNGAL_2"/>
    <property type="match status" value="1"/>
</dbReference>
<evidence type="ECO:0000256" key="6">
    <source>
        <dbReference type="ARBA" id="ARBA00023242"/>
    </source>
</evidence>
<dbReference type="EMBL" id="WIGM01000601">
    <property type="protein sequence ID" value="KAF6820074.1"/>
    <property type="molecule type" value="Genomic_DNA"/>
</dbReference>
<dbReference type="Gene3D" id="4.10.240.10">
    <property type="entry name" value="Zn(2)-C6 fungal-type DNA-binding domain"/>
    <property type="match status" value="1"/>
</dbReference>
<comment type="caution">
    <text evidence="10">The sequence shown here is derived from an EMBL/GenBank/DDBJ whole genome shotgun (WGS) entry which is preliminary data.</text>
</comment>
<dbReference type="InterPro" id="IPR036864">
    <property type="entry name" value="Zn2-C6_fun-type_DNA-bd_sf"/>
</dbReference>
<dbReference type="CDD" id="cd00067">
    <property type="entry name" value="GAL4"/>
    <property type="match status" value="1"/>
</dbReference>
<accession>A0A8H6JVD2</accession>
<sequence>MLRLMTLVTAVGWAVEEGRCHVMASGHTTHNALHVPVDQCPQFPPVLTTTSNGSELDSLLYGRRSTARRPHSDTFTGTNSAGGLEPRHTTHRRLAPAPPPAPAAAPSTNSRHGDALRFPPSPSPTPSHPNVTIAPAVVGSNAPTPSTSLHNLALSADRQTCRPPAAATITATSSQSKPGQCPVMALQNVLCDPDADAEAARRSAPRPSQPPTPPMMHEASASIPVLPAPPPVPSSSVILNPIMSLPDPSEAMLVTRPNPSHVVMTTRPQLQPSRVQQSDPGCKTCQVRKMPCDEGRPTCQNCSRMGIHCLGYFNAPSHAQAQAMQSTDRSVPASSVAGTNGTPNGVNAAASRQEQEEYLYFLLDHYRHTKRHCMWDLITLDFNEHFSCKMRKEALQMIKRRRFKDRETREPSPNDPPSATQRPKAKRGRRPKFNPSTMAMNVQESRAEPSAG</sequence>
<keyword evidence="3" id="KW-0805">Transcription regulation</keyword>
<feature type="region of interest" description="Disordered" evidence="7">
    <location>
        <begin position="400"/>
        <end position="452"/>
    </location>
</feature>
<evidence type="ECO:0000259" key="9">
    <source>
        <dbReference type="PROSITE" id="PS50048"/>
    </source>
</evidence>
<reference evidence="10" key="1">
    <citation type="journal article" date="2020" name="Phytopathology">
        <title>Genome Sequence Resources of Colletotrichum truncatum, C. plurivorum, C. musicola, and C. sojae: Four Species Pathogenic to Soybean (Glycine max).</title>
        <authorList>
            <person name="Rogerio F."/>
            <person name="Boufleur T.R."/>
            <person name="Ciampi-Guillardi M."/>
            <person name="Sukno S.A."/>
            <person name="Thon M.R."/>
            <person name="Massola Junior N.S."/>
            <person name="Baroncelli R."/>
        </authorList>
    </citation>
    <scope>NUCLEOTIDE SEQUENCE</scope>
    <source>
        <strain evidence="10">LFN0074</strain>
    </source>
</reference>
<keyword evidence="6" id="KW-0539">Nucleus</keyword>
<dbReference type="InterPro" id="IPR052360">
    <property type="entry name" value="Transcr_Regulatory_Proteins"/>
</dbReference>
<evidence type="ECO:0000256" key="5">
    <source>
        <dbReference type="ARBA" id="ARBA00023163"/>
    </source>
</evidence>
<name>A0A8H6JVD2_9PEZI</name>
<dbReference type="InterPro" id="IPR001138">
    <property type="entry name" value="Zn2Cys6_DnaBD"/>
</dbReference>
<proteinExistence type="predicted"/>
<feature type="signal peptide" evidence="8">
    <location>
        <begin position="1"/>
        <end position="20"/>
    </location>
</feature>
<keyword evidence="1" id="KW-0479">Metal-binding</keyword>
<dbReference type="Proteomes" id="UP000639643">
    <property type="component" value="Unassembled WGS sequence"/>
</dbReference>
<feature type="region of interest" description="Disordered" evidence="7">
    <location>
        <begin position="195"/>
        <end position="228"/>
    </location>
</feature>
<dbReference type="PANTHER" id="PTHR36206">
    <property type="entry name" value="ASPERCRYPTIN BIOSYNTHESIS CLUSTER-SPECIFIC TRANSCRIPTION REGULATOR ATNN-RELATED"/>
    <property type="match status" value="1"/>
</dbReference>
<dbReference type="SMART" id="SM00066">
    <property type="entry name" value="GAL4"/>
    <property type="match status" value="1"/>
</dbReference>
<feature type="region of interest" description="Disordered" evidence="7">
    <location>
        <begin position="63"/>
        <end position="144"/>
    </location>
</feature>
<dbReference type="PANTHER" id="PTHR36206:SF12">
    <property type="entry name" value="ASPERCRYPTIN BIOSYNTHESIS CLUSTER-SPECIFIC TRANSCRIPTION REGULATOR ATNN-RELATED"/>
    <property type="match status" value="1"/>
</dbReference>
<keyword evidence="5" id="KW-0804">Transcription</keyword>
<feature type="compositionally biased region" description="Polar residues" evidence="7">
    <location>
        <begin position="434"/>
        <end position="444"/>
    </location>
</feature>
<gene>
    <name evidence="10" type="ORF">CMUS01_11625</name>
</gene>
<feature type="region of interest" description="Disordered" evidence="7">
    <location>
        <begin position="321"/>
        <end position="350"/>
    </location>
</feature>
<evidence type="ECO:0000256" key="2">
    <source>
        <dbReference type="ARBA" id="ARBA00022833"/>
    </source>
</evidence>
<dbReference type="AlphaFoldDB" id="A0A8H6JVD2"/>
<evidence type="ECO:0000256" key="3">
    <source>
        <dbReference type="ARBA" id="ARBA00023015"/>
    </source>
</evidence>
<keyword evidence="8" id="KW-0732">Signal</keyword>
<dbReference type="Pfam" id="PF00172">
    <property type="entry name" value="Zn_clus"/>
    <property type="match status" value="1"/>
</dbReference>
<keyword evidence="2" id="KW-0862">Zinc</keyword>
<keyword evidence="11" id="KW-1185">Reference proteome</keyword>
<dbReference type="GO" id="GO:0008270">
    <property type="term" value="F:zinc ion binding"/>
    <property type="evidence" value="ECO:0007669"/>
    <property type="project" value="InterPro"/>
</dbReference>
<dbReference type="GO" id="GO:0000981">
    <property type="term" value="F:DNA-binding transcription factor activity, RNA polymerase II-specific"/>
    <property type="evidence" value="ECO:0007669"/>
    <property type="project" value="InterPro"/>
</dbReference>
<keyword evidence="4" id="KW-0238">DNA-binding</keyword>
<dbReference type="SUPFAM" id="SSF57701">
    <property type="entry name" value="Zn2/Cys6 DNA-binding domain"/>
    <property type="match status" value="1"/>
</dbReference>
<dbReference type="GO" id="GO:0003677">
    <property type="term" value="F:DNA binding"/>
    <property type="evidence" value="ECO:0007669"/>
    <property type="project" value="UniProtKB-KW"/>
</dbReference>